<evidence type="ECO:0000313" key="2">
    <source>
        <dbReference type="EMBL" id="SHL14848.1"/>
    </source>
</evidence>
<evidence type="ECO:0000256" key="1">
    <source>
        <dbReference type="SAM" id="MobiDB-lite"/>
    </source>
</evidence>
<feature type="compositionally biased region" description="Polar residues" evidence="1">
    <location>
        <begin position="351"/>
        <end position="360"/>
    </location>
</feature>
<organism evidence="2 3">
    <name type="scientific">Roseovarius pacificus</name>
    <dbReference type="NCBI Taxonomy" id="337701"/>
    <lineage>
        <taxon>Bacteria</taxon>
        <taxon>Pseudomonadati</taxon>
        <taxon>Pseudomonadota</taxon>
        <taxon>Alphaproteobacteria</taxon>
        <taxon>Rhodobacterales</taxon>
        <taxon>Roseobacteraceae</taxon>
        <taxon>Roseovarius</taxon>
    </lineage>
</organism>
<keyword evidence="3" id="KW-1185">Reference proteome</keyword>
<dbReference type="PANTHER" id="PTHR48228">
    <property type="entry name" value="SUCCINYL-COA--D-CITRAMALATE COA-TRANSFERASE"/>
    <property type="match status" value="1"/>
</dbReference>
<proteinExistence type="predicted"/>
<dbReference type="STRING" id="337701.SAMN05444398_101760"/>
<dbReference type="SUPFAM" id="SSF89796">
    <property type="entry name" value="CoA-transferase family III (CaiB/BaiF)"/>
    <property type="match status" value="1"/>
</dbReference>
<dbReference type="Proteomes" id="UP000183974">
    <property type="component" value="Unassembled WGS sequence"/>
</dbReference>
<dbReference type="EMBL" id="FRBR01000001">
    <property type="protein sequence ID" value="SHL14848.1"/>
    <property type="molecule type" value="Genomic_DNA"/>
</dbReference>
<keyword evidence="2" id="KW-0808">Transferase</keyword>
<dbReference type="Gene3D" id="3.40.50.10540">
    <property type="entry name" value="Crotonobetainyl-coa:carnitine coa-transferase, domain 1"/>
    <property type="match status" value="1"/>
</dbReference>
<feature type="region of interest" description="Disordered" evidence="1">
    <location>
        <begin position="351"/>
        <end position="383"/>
    </location>
</feature>
<dbReference type="GO" id="GO:0016740">
    <property type="term" value="F:transferase activity"/>
    <property type="evidence" value="ECO:0007669"/>
    <property type="project" value="UniProtKB-KW"/>
</dbReference>
<protein>
    <submittedName>
        <fullName evidence="2">Crotonobetainyl-CoA:carnitine CoA-transferase CaiB</fullName>
    </submittedName>
</protein>
<dbReference type="InterPro" id="IPR044855">
    <property type="entry name" value="CoA-Trfase_III_dom3_sf"/>
</dbReference>
<dbReference type="Pfam" id="PF02515">
    <property type="entry name" value="CoA_transf_3"/>
    <property type="match status" value="1"/>
</dbReference>
<dbReference type="RefSeq" id="WP_073032856.1">
    <property type="nucleotide sequence ID" value="NZ_BMLR01000001.1"/>
</dbReference>
<dbReference type="PANTHER" id="PTHR48228:SF5">
    <property type="entry name" value="ALPHA-METHYLACYL-COA RACEMASE"/>
    <property type="match status" value="1"/>
</dbReference>
<dbReference type="InterPro" id="IPR003673">
    <property type="entry name" value="CoA-Trfase_fam_III"/>
</dbReference>
<dbReference type="Gene3D" id="3.30.1540.10">
    <property type="entry name" value="formyl-coa transferase, domain 3"/>
    <property type="match status" value="1"/>
</dbReference>
<reference evidence="2 3" key="1">
    <citation type="submission" date="2016-11" db="EMBL/GenBank/DDBJ databases">
        <authorList>
            <person name="Jaros S."/>
            <person name="Januszkiewicz K."/>
            <person name="Wedrychowicz H."/>
        </authorList>
    </citation>
    <scope>NUCLEOTIDE SEQUENCE [LARGE SCALE GENOMIC DNA]</scope>
    <source>
        <strain evidence="2 3">DSM 29589</strain>
    </source>
</reference>
<dbReference type="InterPro" id="IPR050509">
    <property type="entry name" value="CoA-transferase_III"/>
</dbReference>
<dbReference type="AlphaFoldDB" id="A0A1M6Y9G3"/>
<sequence length="383" mass="41540">MATPLDNIRVLDFSTLLPGPMATLFLAEAGAEVIKIERPGRGEEMRSYVPKWGEDSANFAMLNRGKKSLALNLKEAGERERLIPLLKEADILVEQFRPGVMERLGFGYDDVAAINPGIIYCSITGYGQSGPKAARAGHDLNYIGDSGLLALACGTPDTPVIPPALIADIAGGTYPAVFNILLALRERDRTGKGAHIDIAMCDNLFPFMYWALAEGQVTGDWPGNGDSLVTGGSCRYRLYPTRDNRFVAAAPLEQKFWDIFSEAIGLDPALRDDGKDPQATTDAVARIIAAHDADHWQTVFEKADCCCSVVQSLQDAVSDPHFKSRGVLDRTVENASGERTMALPVPVVPQYRTSQETSRAPSLGADNDMMPRIGASEITEKPQ</sequence>
<name>A0A1M6Y9G3_9RHOB</name>
<gene>
    <name evidence="2" type="ORF">SAMN05444398_101760</name>
</gene>
<accession>A0A1M6Y9G3</accession>
<dbReference type="OrthoDB" id="7208981at2"/>
<evidence type="ECO:0000313" key="3">
    <source>
        <dbReference type="Proteomes" id="UP000183974"/>
    </source>
</evidence>
<dbReference type="InterPro" id="IPR023606">
    <property type="entry name" value="CoA-Trfase_III_dom_1_sf"/>
</dbReference>